<name>N6UJX0_9HYPH</name>
<proteinExistence type="predicted"/>
<sequence length="352" mass="35052">MVMRCVLKHHVCLCVLSTAVLAGLALITAQTKVYAGSLNCDGIVNTYGTGVPGNPSGDNPNKRIECDGDGRYEGEYGKGNGGRAVITIVDELKITDNGKRNTNPAIQVERQGKLTLAGEVSIQNVNKGILVKDSKSSVIVTQGKIGVRGDYVIGVKDGGTVTLMGEVKVNSVGIVFMGDKGTANVSGGAGGATISLANGNSTGVIMQGKGGANATVINMTITGSGGVGAEMMGEGTLMLNMVKISQVQMGARVSKGKLTVMGGEIKANGAGGIGADVSGGVLEVMGNVTIMGTTMGLRVAGTGSATMVGGKIQGGGSGGYGVIVESSGNVTLSGGVEISGFKMGGLCEGGDV</sequence>
<evidence type="ECO:0008006" key="4">
    <source>
        <dbReference type="Google" id="ProtNLM"/>
    </source>
</evidence>
<dbReference type="PATRIC" id="fig|1094496.3.peg.1148"/>
<evidence type="ECO:0000256" key="1">
    <source>
        <dbReference type="SAM" id="SignalP"/>
    </source>
</evidence>
<keyword evidence="1" id="KW-0732">Signal</keyword>
<gene>
    <name evidence="2" type="ORF">m07a_11200</name>
</gene>
<keyword evidence="3" id="KW-1185">Reference proteome</keyword>
<comment type="caution">
    <text evidence="2">The sequence shown here is derived from an EMBL/GenBank/DDBJ whole genome shotgun (WGS) entry which is preliminary data.</text>
</comment>
<feature type="chain" id="PRO_5004125569" description="Right handed beta helix domain-containing protein" evidence="1">
    <location>
        <begin position="23"/>
        <end position="352"/>
    </location>
</feature>
<protein>
    <recommendedName>
        <fullName evidence="4">Right handed beta helix domain-containing protein</fullName>
    </recommendedName>
</protein>
<accession>N6UJX0</accession>
<dbReference type="HOGENOM" id="CLU_048391_0_0_5"/>
<dbReference type="Proteomes" id="UP000014242">
    <property type="component" value="Unassembled WGS sequence"/>
</dbReference>
<evidence type="ECO:0000313" key="3">
    <source>
        <dbReference type="Proteomes" id="UP000014242"/>
    </source>
</evidence>
<organism evidence="2 3">
    <name type="scientific">Bartonella schoenbuchensis m07a</name>
    <dbReference type="NCBI Taxonomy" id="1094496"/>
    <lineage>
        <taxon>Bacteria</taxon>
        <taxon>Pseudomonadati</taxon>
        <taxon>Pseudomonadota</taxon>
        <taxon>Alphaproteobacteria</taxon>
        <taxon>Hyphomicrobiales</taxon>
        <taxon>Bartonellaceae</taxon>
        <taxon>Bartonella</taxon>
    </lineage>
</organism>
<dbReference type="eggNOG" id="ENOG503144A">
    <property type="taxonomic scope" value="Bacteria"/>
</dbReference>
<dbReference type="AlphaFoldDB" id="N6UJX0"/>
<reference evidence="2 3" key="1">
    <citation type="journal article" date="2013" name="PLoS Genet.">
        <title>A gene transfer agent and a dynamic repertoire of secretion systems hold the keys to the explosive radiation of the emerging pathogen Bartonella.</title>
        <authorList>
            <person name="Guy L."/>
            <person name="Nystedt B."/>
            <person name="Toft C."/>
            <person name="Zaremba-Niedzwiedzka K."/>
            <person name="Berglund E.C."/>
            <person name="Granberg F."/>
            <person name="Naslund K."/>
            <person name="Eriksson A.S."/>
            <person name="Andersson S.G."/>
        </authorList>
    </citation>
    <scope>NUCLEOTIDE SEQUENCE [LARGE SCALE GENOMIC DNA]</scope>
    <source>
        <strain evidence="3">m07a</strain>
    </source>
</reference>
<feature type="signal peptide" evidence="1">
    <location>
        <begin position="1"/>
        <end position="22"/>
    </location>
</feature>
<evidence type="ECO:0000313" key="2">
    <source>
        <dbReference type="EMBL" id="ENN90513.1"/>
    </source>
</evidence>
<dbReference type="EMBL" id="AGWC01000009">
    <property type="protein sequence ID" value="ENN90513.1"/>
    <property type="molecule type" value="Genomic_DNA"/>
</dbReference>